<evidence type="ECO:0000313" key="4">
    <source>
        <dbReference type="Proteomes" id="UP000559256"/>
    </source>
</evidence>
<dbReference type="Proteomes" id="UP000559256">
    <property type="component" value="Unassembled WGS sequence"/>
</dbReference>
<evidence type="ECO:0000259" key="2">
    <source>
        <dbReference type="Pfam" id="PF00656"/>
    </source>
</evidence>
<dbReference type="GO" id="GO:0004197">
    <property type="term" value="F:cysteine-type endopeptidase activity"/>
    <property type="evidence" value="ECO:0007669"/>
    <property type="project" value="InterPro"/>
</dbReference>
<name>A0A8H5FI87_9AGAR</name>
<dbReference type="OrthoDB" id="3223806at2759"/>
<sequence length="218" mass="24850">MATSALSIYDRGNFHNRMPTTKRALLIGICYSTESSKLKGSHNDVKAFKELLLETYRYPEENITVMTDELSTPEHLWPTRENILRELRGFISQSQGNVQYCFLYAGHSIQSRCTDGTEEDGRNESLLPCDAMDILELDDQASLLAEEDVEGKVVMDDDLKRLLSDRLPSGCKLTAIMDTCHSATLLDQPHHRCNRIFRMSSSGRHDWDRTSDFKVQVD</sequence>
<protein>
    <recommendedName>
        <fullName evidence="2">Peptidase C14 caspase domain-containing protein</fullName>
    </recommendedName>
</protein>
<dbReference type="EMBL" id="JAACJM010000199">
    <property type="protein sequence ID" value="KAF5338170.1"/>
    <property type="molecule type" value="Genomic_DNA"/>
</dbReference>
<comment type="caution">
    <text evidence="3">The sequence shown here is derived from an EMBL/GenBank/DDBJ whole genome shotgun (WGS) entry which is preliminary data.</text>
</comment>
<proteinExistence type="inferred from homology"/>
<dbReference type="PANTHER" id="PTHR48104:SF30">
    <property type="entry name" value="METACASPASE-1"/>
    <property type="match status" value="1"/>
</dbReference>
<gene>
    <name evidence="3" type="ORF">D9758_014724</name>
</gene>
<evidence type="ECO:0000313" key="3">
    <source>
        <dbReference type="EMBL" id="KAF5338170.1"/>
    </source>
</evidence>
<dbReference type="InterPro" id="IPR050452">
    <property type="entry name" value="Metacaspase"/>
</dbReference>
<reference evidence="3 4" key="1">
    <citation type="journal article" date="2020" name="ISME J.">
        <title>Uncovering the hidden diversity of litter-decomposition mechanisms in mushroom-forming fungi.</title>
        <authorList>
            <person name="Floudas D."/>
            <person name="Bentzer J."/>
            <person name="Ahren D."/>
            <person name="Johansson T."/>
            <person name="Persson P."/>
            <person name="Tunlid A."/>
        </authorList>
    </citation>
    <scope>NUCLEOTIDE SEQUENCE [LARGE SCALE GENOMIC DNA]</scope>
    <source>
        <strain evidence="3 4">CBS 291.85</strain>
    </source>
</reference>
<evidence type="ECO:0000256" key="1">
    <source>
        <dbReference type="ARBA" id="ARBA00009005"/>
    </source>
</evidence>
<dbReference type="Gene3D" id="3.40.50.12660">
    <property type="match status" value="1"/>
</dbReference>
<dbReference type="Pfam" id="PF00656">
    <property type="entry name" value="Peptidase_C14"/>
    <property type="match status" value="1"/>
</dbReference>
<accession>A0A8H5FI87</accession>
<dbReference type="GO" id="GO:0006508">
    <property type="term" value="P:proteolysis"/>
    <property type="evidence" value="ECO:0007669"/>
    <property type="project" value="InterPro"/>
</dbReference>
<dbReference type="AlphaFoldDB" id="A0A8H5FI87"/>
<dbReference type="GO" id="GO:0005737">
    <property type="term" value="C:cytoplasm"/>
    <property type="evidence" value="ECO:0007669"/>
    <property type="project" value="TreeGrafter"/>
</dbReference>
<organism evidence="3 4">
    <name type="scientific">Tetrapyrgos nigripes</name>
    <dbReference type="NCBI Taxonomy" id="182062"/>
    <lineage>
        <taxon>Eukaryota</taxon>
        <taxon>Fungi</taxon>
        <taxon>Dikarya</taxon>
        <taxon>Basidiomycota</taxon>
        <taxon>Agaricomycotina</taxon>
        <taxon>Agaricomycetes</taxon>
        <taxon>Agaricomycetidae</taxon>
        <taxon>Agaricales</taxon>
        <taxon>Marasmiineae</taxon>
        <taxon>Marasmiaceae</taxon>
        <taxon>Tetrapyrgos</taxon>
    </lineage>
</organism>
<dbReference type="InterPro" id="IPR011600">
    <property type="entry name" value="Pept_C14_caspase"/>
</dbReference>
<keyword evidence="4" id="KW-1185">Reference proteome</keyword>
<comment type="similarity">
    <text evidence="1">Belongs to the peptidase C14B family.</text>
</comment>
<feature type="domain" description="Peptidase C14 caspase" evidence="2">
    <location>
        <begin position="22"/>
        <end position="190"/>
    </location>
</feature>
<dbReference type="PANTHER" id="PTHR48104">
    <property type="entry name" value="METACASPASE-4"/>
    <property type="match status" value="1"/>
</dbReference>